<dbReference type="Gene3D" id="3.20.20.70">
    <property type="entry name" value="Aldolase class I"/>
    <property type="match status" value="1"/>
</dbReference>
<dbReference type="SFLD" id="SFLDF00285">
    <property type="entry name" value="anaerobic_Ser-type_sulfatase-m"/>
    <property type="match status" value="1"/>
</dbReference>
<dbReference type="CDD" id="cd01335">
    <property type="entry name" value="Radical_SAM"/>
    <property type="match status" value="1"/>
</dbReference>
<proteinExistence type="inferred from homology"/>
<reference evidence="10" key="1">
    <citation type="journal article" date="2019" name="Int. J. Syst. Evol. Microbiol.">
        <title>The Global Catalogue of Microorganisms (GCM) 10K type strain sequencing project: providing services to taxonomists for standard genome sequencing and annotation.</title>
        <authorList>
            <consortium name="The Broad Institute Genomics Platform"/>
            <consortium name="The Broad Institute Genome Sequencing Center for Infectious Disease"/>
            <person name="Wu L."/>
            <person name="Ma J."/>
        </authorList>
    </citation>
    <scope>NUCLEOTIDE SEQUENCE [LARGE SCALE GENOMIC DNA]</scope>
    <source>
        <strain evidence="10">CGMCC 1.18518</strain>
    </source>
</reference>
<evidence type="ECO:0000259" key="8">
    <source>
        <dbReference type="PROSITE" id="PS51918"/>
    </source>
</evidence>
<dbReference type="CDD" id="cd21120">
    <property type="entry name" value="SPASM_anSME"/>
    <property type="match status" value="1"/>
</dbReference>
<dbReference type="NCBIfam" id="TIGR04085">
    <property type="entry name" value="rSAM_more_4Fe4S"/>
    <property type="match status" value="1"/>
</dbReference>
<comment type="caution">
    <text evidence="9">The sequence shown here is derived from an EMBL/GenBank/DDBJ whole genome shotgun (WGS) entry which is preliminary data.</text>
</comment>
<dbReference type="Proteomes" id="UP001596230">
    <property type="component" value="Unassembled WGS sequence"/>
</dbReference>
<dbReference type="InterPro" id="IPR023867">
    <property type="entry name" value="Sulphatase_maturase_rSAM"/>
</dbReference>
<name>A0ABW1VWC9_9GAMM</name>
<sequence length="407" mass="46657">MNRPFEHFQVIAKPSGSVCNLDCTYCFYLEKERLYPDRKNHWKMDDATLEAFVRQYIQADRSGVVEFIWQGGEPTLMGIDYFEKALALQQRYCGGRQINNSLQTNGMLLDDRWARFLKKHHFLVGISLDGDRVSNDRWRQTRAGKSSYPQVLAGIRVLKQHGVEFNTLTVVNAENVRRPLETYQALKRAGSRYIQFIPLVERAASRPGPDGLTLISPDFTGQSEVTPWSVPAQAYGRFLNRIFDHWRLHDMGQVFVMNFEQTLTQRAGGQGACVTAPTCGANPVMEANGDVYSCDHFVYPQHRLGNIHHADLRDLINAEQNIRFGQQKLRHPDPDCPRCTFRPLCHGGCPKHRFEPAVNGMPNKNYLCAGYKEYLRHCLPSMDIILSLLNSGRSPEKIKRYFRHHTA</sequence>
<dbReference type="SFLD" id="SFLDG01072">
    <property type="entry name" value="dehydrogenase_like"/>
    <property type="match status" value="1"/>
</dbReference>
<dbReference type="PANTHER" id="PTHR43273:SF3">
    <property type="entry name" value="ANAEROBIC SULFATASE-MATURATING ENZYME HOMOLOG ASLB-RELATED"/>
    <property type="match status" value="1"/>
</dbReference>
<dbReference type="PANTHER" id="PTHR43273">
    <property type="entry name" value="ANAEROBIC SULFATASE-MATURATING ENZYME HOMOLOG ASLB-RELATED"/>
    <property type="match status" value="1"/>
</dbReference>
<feature type="domain" description="Radical SAM core" evidence="8">
    <location>
        <begin position="2"/>
        <end position="248"/>
    </location>
</feature>
<dbReference type="InterPro" id="IPR058240">
    <property type="entry name" value="rSAM_sf"/>
</dbReference>
<dbReference type="InterPro" id="IPR034491">
    <property type="entry name" value="Anaerob_Ser_sulfatase-maturase"/>
</dbReference>
<dbReference type="PROSITE" id="PS51918">
    <property type="entry name" value="RADICAL_SAM"/>
    <property type="match status" value="1"/>
</dbReference>
<dbReference type="InterPro" id="IPR013785">
    <property type="entry name" value="Aldolase_TIM"/>
</dbReference>
<keyword evidence="2" id="KW-0004">4Fe-4S</keyword>
<dbReference type="SFLD" id="SFLDS00029">
    <property type="entry name" value="Radical_SAM"/>
    <property type="match status" value="1"/>
</dbReference>
<comment type="cofactor">
    <cofactor evidence="1">
        <name>[4Fe-4S] cluster</name>
        <dbReference type="ChEBI" id="CHEBI:49883"/>
    </cofactor>
</comment>
<dbReference type="EMBL" id="JBHSUB010000004">
    <property type="protein sequence ID" value="MFC6377033.1"/>
    <property type="molecule type" value="Genomic_DNA"/>
</dbReference>
<evidence type="ECO:0000256" key="7">
    <source>
        <dbReference type="ARBA" id="ARBA00023601"/>
    </source>
</evidence>
<evidence type="ECO:0000313" key="10">
    <source>
        <dbReference type="Proteomes" id="UP001596230"/>
    </source>
</evidence>
<evidence type="ECO:0000256" key="1">
    <source>
        <dbReference type="ARBA" id="ARBA00001966"/>
    </source>
</evidence>
<keyword evidence="6" id="KW-0411">Iron-sulfur</keyword>
<keyword evidence="4" id="KW-0479">Metal-binding</keyword>
<keyword evidence="3" id="KW-0949">S-adenosyl-L-methionine</keyword>
<dbReference type="InterPro" id="IPR007197">
    <property type="entry name" value="rSAM"/>
</dbReference>
<evidence type="ECO:0000256" key="2">
    <source>
        <dbReference type="ARBA" id="ARBA00022485"/>
    </source>
</evidence>
<accession>A0ABW1VWC9</accession>
<evidence type="ECO:0000256" key="5">
    <source>
        <dbReference type="ARBA" id="ARBA00023004"/>
    </source>
</evidence>
<evidence type="ECO:0000313" key="9">
    <source>
        <dbReference type="EMBL" id="MFC6377033.1"/>
    </source>
</evidence>
<keyword evidence="10" id="KW-1185">Reference proteome</keyword>
<protein>
    <submittedName>
        <fullName evidence="9">Anaerobic sulfatase maturase</fullName>
    </submittedName>
</protein>
<organism evidence="9 10">
    <name type="scientific">Tatumella terrea</name>
    <dbReference type="NCBI Taxonomy" id="419007"/>
    <lineage>
        <taxon>Bacteria</taxon>
        <taxon>Pseudomonadati</taxon>
        <taxon>Pseudomonadota</taxon>
        <taxon>Gammaproteobacteria</taxon>
        <taxon>Enterobacterales</taxon>
        <taxon>Erwiniaceae</taxon>
        <taxon>Tatumella</taxon>
    </lineage>
</organism>
<dbReference type="Pfam" id="PF04055">
    <property type="entry name" value="Radical_SAM"/>
    <property type="match status" value="1"/>
</dbReference>
<evidence type="ECO:0000256" key="4">
    <source>
        <dbReference type="ARBA" id="ARBA00022723"/>
    </source>
</evidence>
<dbReference type="Pfam" id="PF13186">
    <property type="entry name" value="SPASM"/>
    <property type="match status" value="1"/>
</dbReference>
<comment type="similarity">
    <text evidence="7">Belongs to the radical SAM superfamily. Anaerobic sulfatase-maturating enzyme family.</text>
</comment>
<dbReference type="NCBIfam" id="TIGR03942">
    <property type="entry name" value="sulfatase_rSAM"/>
    <property type="match status" value="1"/>
</dbReference>
<dbReference type="InterPro" id="IPR047207">
    <property type="entry name" value="SPASM_anSME"/>
</dbReference>
<dbReference type="InterPro" id="IPR023885">
    <property type="entry name" value="4Fe4S-binding_SPASM_dom"/>
</dbReference>
<dbReference type="SFLD" id="SFLDG01067">
    <property type="entry name" value="SPASM/twitch_domain_containing"/>
    <property type="match status" value="1"/>
</dbReference>
<dbReference type="SFLD" id="SFLDG01386">
    <property type="entry name" value="main_SPASM_domain-containing"/>
    <property type="match status" value="1"/>
</dbReference>
<dbReference type="SFLD" id="SFLDG01384">
    <property type="entry name" value="thioether_bond_formation_requi"/>
    <property type="match status" value="1"/>
</dbReference>
<keyword evidence="5" id="KW-0408">Iron</keyword>
<gene>
    <name evidence="9" type="ORF">ACFP9W_02790</name>
</gene>
<dbReference type="RefSeq" id="WP_212713728.1">
    <property type="nucleotide sequence ID" value="NZ_JBHSUB010000004.1"/>
</dbReference>
<evidence type="ECO:0000256" key="3">
    <source>
        <dbReference type="ARBA" id="ARBA00022691"/>
    </source>
</evidence>
<evidence type="ECO:0000256" key="6">
    <source>
        <dbReference type="ARBA" id="ARBA00023014"/>
    </source>
</evidence>
<dbReference type="SUPFAM" id="SSF102114">
    <property type="entry name" value="Radical SAM enzymes"/>
    <property type="match status" value="1"/>
</dbReference>